<dbReference type="Gene3D" id="3.40.50.1240">
    <property type="entry name" value="Phosphoglycerate mutase-like"/>
    <property type="match status" value="1"/>
</dbReference>
<keyword evidence="1" id="KW-0378">Hydrolase</keyword>
<dbReference type="CDD" id="cd03673">
    <property type="entry name" value="NUDIX_Ap6A_hydrolase"/>
    <property type="match status" value="1"/>
</dbReference>
<gene>
    <name evidence="3" type="ORF">UFOPK3772_00593</name>
</gene>
<dbReference type="GO" id="GO:0004081">
    <property type="term" value="F:bis(5'-nucleosyl)-tetraphosphatase (asymmetrical) activity"/>
    <property type="evidence" value="ECO:0007669"/>
    <property type="project" value="TreeGrafter"/>
</dbReference>
<evidence type="ECO:0000259" key="2">
    <source>
        <dbReference type="PROSITE" id="PS51462"/>
    </source>
</evidence>
<evidence type="ECO:0000256" key="1">
    <source>
        <dbReference type="ARBA" id="ARBA00022801"/>
    </source>
</evidence>
<dbReference type="InterPro" id="IPR013078">
    <property type="entry name" value="His_Pase_superF_clade-1"/>
</dbReference>
<dbReference type="AlphaFoldDB" id="A0A6J7IZL5"/>
<organism evidence="3">
    <name type="scientific">freshwater metagenome</name>
    <dbReference type="NCBI Taxonomy" id="449393"/>
    <lineage>
        <taxon>unclassified sequences</taxon>
        <taxon>metagenomes</taxon>
        <taxon>ecological metagenomes</taxon>
    </lineage>
</organism>
<dbReference type="SUPFAM" id="SSF55811">
    <property type="entry name" value="Nudix"/>
    <property type="match status" value="1"/>
</dbReference>
<dbReference type="SMART" id="SM00855">
    <property type="entry name" value="PGAM"/>
    <property type="match status" value="1"/>
</dbReference>
<dbReference type="SUPFAM" id="SSF53254">
    <property type="entry name" value="Phosphoglycerate mutase-like"/>
    <property type="match status" value="1"/>
</dbReference>
<dbReference type="PROSITE" id="PS51462">
    <property type="entry name" value="NUDIX"/>
    <property type="match status" value="1"/>
</dbReference>
<reference evidence="3" key="1">
    <citation type="submission" date="2020-05" db="EMBL/GenBank/DDBJ databases">
        <authorList>
            <person name="Chiriac C."/>
            <person name="Salcher M."/>
            <person name="Ghai R."/>
            <person name="Kavagutti S V."/>
        </authorList>
    </citation>
    <scope>NUCLEOTIDE SEQUENCE</scope>
</reference>
<dbReference type="Pfam" id="PF00293">
    <property type="entry name" value="NUDIX"/>
    <property type="match status" value="1"/>
</dbReference>
<protein>
    <submittedName>
        <fullName evidence="3">Unannotated protein</fullName>
    </submittedName>
</protein>
<dbReference type="InterPro" id="IPR015797">
    <property type="entry name" value="NUDIX_hydrolase-like_dom_sf"/>
</dbReference>
<sequence length="317" mass="34859">MPGVDRIRAAGVVLLRRTGPVPEVLIVHRPHYNDWSLPKGKLDPGEQEIHTAIRECDEETGFQAVLGPRLPSLHYLVDGVPKVVHFWSAHSSSDEGFTPGPEVDAIRWIPVDESRHLLSHAAEAELVARAAGLPQTSPLILLRHTAAAKRSDYRGKDDSERPLSGKGRSQAKALVPLLDAFGITDVHASNAVRCHDSVRKIAKHLGTGVQHEPTMSEEGFQDRPERTARRMRKVILDPAPLVMCSHRPVLPTLLEVAAEVLGTAEMTSEDPDRDGVDREARWDPKLPPGGFIVLHRSFEAGVEPRLVAIERHVVASD</sequence>
<dbReference type="GO" id="GO:0006754">
    <property type="term" value="P:ATP biosynthetic process"/>
    <property type="evidence" value="ECO:0007669"/>
    <property type="project" value="TreeGrafter"/>
</dbReference>
<dbReference type="Gene3D" id="3.90.79.10">
    <property type="entry name" value="Nucleoside Triphosphate Pyrophosphohydrolase"/>
    <property type="match status" value="1"/>
</dbReference>
<feature type="domain" description="Nudix hydrolase" evidence="2">
    <location>
        <begin position="5"/>
        <end position="131"/>
    </location>
</feature>
<name>A0A6J7IZL5_9ZZZZ</name>
<evidence type="ECO:0000313" key="3">
    <source>
        <dbReference type="EMBL" id="CAB4936309.1"/>
    </source>
</evidence>
<dbReference type="GO" id="GO:0006167">
    <property type="term" value="P:AMP biosynthetic process"/>
    <property type="evidence" value="ECO:0007669"/>
    <property type="project" value="TreeGrafter"/>
</dbReference>
<dbReference type="InterPro" id="IPR051325">
    <property type="entry name" value="Nudix_hydrolase_domain"/>
</dbReference>
<dbReference type="InterPro" id="IPR029033">
    <property type="entry name" value="His_PPase_superfam"/>
</dbReference>
<accession>A0A6J7IZL5</accession>
<dbReference type="InterPro" id="IPR000086">
    <property type="entry name" value="NUDIX_hydrolase_dom"/>
</dbReference>
<proteinExistence type="predicted"/>
<dbReference type="CDD" id="cd07067">
    <property type="entry name" value="HP_PGM_like"/>
    <property type="match status" value="1"/>
</dbReference>
<dbReference type="Pfam" id="PF00300">
    <property type="entry name" value="His_Phos_1"/>
    <property type="match status" value="1"/>
</dbReference>
<dbReference type="EMBL" id="CAFBNE010000012">
    <property type="protein sequence ID" value="CAB4936309.1"/>
    <property type="molecule type" value="Genomic_DNA"/>
</dbReference>
<dbReference type="PANTHER" id="PTHR21340">
    <property type="entry name" value="DIADENOSINE 5,5-P1,P4-TETRAPHOSPHATE PYROPHOSPHOHYDROLASE MUTT"/>
    <property type="match status" value="1"/>
</dbReference>
<dbReference type="PANTHER" id="PTHR21340:SF0">
    <property type="entry name" value="BIS(5'-NUCLEOSYL)-TETRAPHOSPHATASE [ASYMMETRICAL]"/>
    <property type="match status" value="1"/>
</dbReference>